<evidence type="ECO:0000256" key="1">
    <source>
        <dbReference type="SAM" id="MobiDB-lite"/>
    </source>
</evidence>
<keyword evidence="2" id="KW-0472">Membrane</keyword>
<dbReference type="InParanoid" id="G4ZWB1"/>
<keyword evidence="2" id="KW-1133">Transmembrane helix</keyword>
<feature type="region of interest" description="Disordered" evidence="1">
    <location>
        <begin position="187"/>
        <end position="222"/>
    </location>
</feature>
<dbReference type="EMBL" id="JH159157">
    <property type="protein sequence ID" value="EGZ11638.1"/>
    <property type="molecule type" value="Genomic_DNA"/>
</dbReference>
<evidence type="ECO:0000256" key="3">
    <source>
        <dbReference type="SAM" id="SignalP"/>
    </source>
</evidence>
<dbReference type="Proteomes" id="UP000002640">
    <property type="component" value="Unassembled WGS sequence"/>
</dbReference>
<feature type="compositionally biased region" description="Polar residues" evidence="1">
    <location>
        <begin position="252"/>
        <end position="275"/>
    </location>
</feature>
<proteinExistence type="predicted"/>
<feature type="chain" id="PRO_5003472650" description="Extracellular membrane protein CFEM domain-containing protein" evidence="3">
    <location>
        <begin position="21"/>
        <end position="340"/>
    </location>
</feature>
<keyword evidence="3" id="KW-0732">Signal</keyword>
<accession>G4ZWB1</accession>
<evidence type="ECO:0000313" key="5">
    <source>
        <dbReference type="Proteomes" id="UP000002640"/>
    </source>
</evidence>
<feature type="compositionally biased region" description="Low complexity" evidence="1">
    <location>
        <begin position="293"/>
        <end position="316"/>
    </location>
</feature>
<feature type="signal peptide" evidence="3">
    <location>
        <begin position="1"/>
        <end position="20"/>
    </location>
</feature>
<organism evidence="4 5">
    <name type="scientific">Phytophthora sojae (strain P6497)</name>
    <name type="common">Soybean stem and root rot agent</name>
    <name type="synonym">Phytophthora megasperma f. sp. glycines</name>
    <dbReference type="NCBI Taxonomy" id="1094619"/>
    <lineage>
        <taxon>Eukaryota</taxon>
        <taxon>Sar</taxon>
        <taxon>Stramenopiles</taxon>
        <taxon>Oomycota</taxon>
        <taxon>Peronosporomycetes</taxon>
        <taxon>Peronosporales</taxon>
        <taxon>Peronosporaceae</taxon>
        <taxon>Phytophthora</taxon>
    </lineage>
</organism>
<sequence>MRRGARRTLTALALAAGGAASELAVCSLPSSALYIEQGSALVPCAASGSSSLSAECQTACSCRRLENDKNVYGVCINSSATFDCNAVADATNCSQGAGSMSAGSMDFAGELASDGGSGGGGLKAWEWALIGLAIAFVVGLLVFFYNWFKHRPQLGDNRREVVQSLELSRSQPKGGVDNMLPVAMRESQAGTATSNRESAARSTTRSHDTNPSQISGFSGGSYHTYAGNPMSSTLTDTEIVTQHQERVFSPISDASRSVGSSEYSQGVDTTMTPNTALLAASRQQEDSADSDDQAYPSLSSYSLSSGMGDSFSSELSVEGGDSDMETGERAPFPRKKSIEF</sequence>
<name>G4ZWB1_PHYSP</name>
<dbReference type="RefSeq" id="XP_009531971.1">
    <property type="nucleotide sequence ID" value="XM_009533676.1"/>
</dbReference>
<dbReference type="OMA" id="QTACSCR"/>
<protein>
    <recommendedName>
        <fullName evidence="6">Extracellular membrane protein CFEM domain-containing protein</fullName>
    </recommendedName>
</protein>
<reference evidence="4 5" key="1">
    <citation type="journal article" date="2006" name="Science">
        <title>Phytophthora genome sequences uncover evolutionary origins and mechanisms of pathogenesis.</title>
        <authorList>
            <person name="Tyler B.M."/>
            <person name="Tripathy S."/>
            <person name="Zhang X."/>
            <person name="Dehal P."/>
            <person name="Jiang R.H."/>
            <person name="Aerts A."/>
            <person name="Arredondo F.D."/>
            <person name="Baxter L."/>
            <person name="Bensasson D."/>
            <person name="Beynon J.L."/>
            <person name="Chapman J."/>
            <person name="Damasceno C.M."/>
            <person name="Dorrance A.E."/>
            <person name="Dou D."/>
            <person name="Dickerman A.W."/>
            <person name="Dubchak I.L."/>
            <person name="Garbelotto M."/>
            <person name="Gijzen M."/>
            <person name="Gordon S.G."/>
            <person name="Govers F."/>
            <person name="Grunwald N.J."/>
            <person name="Huang W."/>
            <person name="Ivors K.L."/>
            <person name="Jones R.W."/>
            <person name="Kamoun S."/>
            <person name="Krampis K."/>
            <person name="Lamour K.H."/>
            <person name="Lee M.K."/>
            <person name="McDonald W.H."/>
            <person name="Medina M."/>
            <person name="Meijer H.J."/>
            <person name="Nordberg E.K."/>
            <person name="Maclean D.J."/>
            <person name="Ospina-Giraldo M.D."/>
            <person name="Morris P.F."/>
            <person name="Phuntumart V."/>
            <person name="Putnam N.H."/>
            <person name="Rash S."/>
            <person name="Rose J.K."/>
            <person name="Sakihama Y."/>
            <person name="Salamov A.A."/>
            <person name="Savidor A."/>
            <person name="Scheuring C.F."/>
            <person name="Smith B.M."/>
            <person name="Sobral B.W."/>
            <person name="Terry A."/>
            <person name="Torto-Alalibo T.A."/>
            <person name="Win J."/>
            <person name="Xu Z."/>
            <person name="Zhang H."/>
            <person name="Grigoriev I.V."/>
            <person name="Rokhsar D.S."/>
            <person name="Boore J.L."/>
        </authorList>
    </citation>
    <scope>NUCLEOTIDE SEQUENCE [LARGE SCALE GENOMIC DNA]</scope>
    <source>
        <strain evidence="4 5">P6497</strain>
    </source>
</reference>
<feature type="compositionally biased region" description="Polar residues" evidence="1">
    <location>
        <begin position="188"/>
        <end position="216"/>
    </location>
</feature>
<gene>
    <name evidence="4" type="ORF">PHYSODRAFT_517582</name>
</gene>
<keyword evidence="5" id="KW-1185">Reference proteome</keyword>
<evidence type="ECO:0008006" key="6">
    <source>
        <dbReference type="Google" id="ProtNLM"/>
    </source>
</evidence>
<evidence type="ECO:0000256" key="2">
    <source>
        <dbReference type="SAM" id="Phobius"/>
    </source>
</evidence>
<dbReference type="KEGG" id="psoj:PHYSODRAFT_517582"/>
<feature type="transmembrane region" description="Helical" evidence="2">
    <location>
        <begin position="127"/>
        <end position="148"/>
    </location>
</feature>
<feature type="region of interest" description="Disordered" evidence="1">
    <location>
        <begin position="248"/>
        <end position="340"/>
    </location>
</feature>
<dbReference type="AlphaFoldDB" id="G4ZWB1"/>
<dbReference type="GeneID" id="20659945"/>
<keyword evidence="2" id="KW-0812">Transmembrane</keyword>
<evidence type="ECO:0000313" key="4">
    <source>
        <dbReference type="EMBL" id="EGZ11638.1"/>
    </source>
</evidence>